<evidence type="ECO:0000256" key="3">
    <source>
        <dbReference type="SAM" id="SignalP"/>
    </source>
</evidence>
<feature type="region of interest" description="Disordered" evidence="1">
    <location>
        <begin position="497"/>
        <end position="528"/>
    </location>
</feature>
<reference evidence="4 5" key="1">
    <citation type="submission" date="2022-04" db="EMBL/GenBank/DDBJ databases">
        <title>Human microbiome associated bacterial genomes.</title>
        <authorList>
            <person name="Sandstrom S."/>
            <person name="Salamzade R."/>
            <person name="Kalan L.R."/>
        </authorList>
    </citation>
    <scope>NUCLEOTIDE SEQUENCE [LARGE SCALE GENOMIC DNA]</scope>
    <source>
        <strain evidence="5">p3-SID1799</strain>
    </source>
</reference>
<dbReference type="Proteomes" id="UP001525379">
    <property type="component" value="Unassembled WGS sequence"/>
</dbReference>
<keyword evidence="2" id="KW-0812">Transmembrane</keyword>
<feature type="transmembrane region" description="Helical" evidence="2">
    <location>
        <begin position="809"/>
        <end position="831"/>
    </location>
</feature>
<evidence type="ECO:0000256" key="2">
    <source>
        <dbReference type="SAM" id="Phobius"/>
    </source>
</evidence>
<comment type="caution">
    <text evidence="4">The sequence shown here is derived from an EMBL/GenBank/DDBJ whole genome shotgun (WGS) entry which is preliminary data.</text>
</comment>
<dbReference type="RefSeq" id="WP_260103567.1">
    <property type="nucleotide sequence ID" value="NZ_JALXSQ010000001.1"/>
</dbReference>
<feature type="chain" id="PRO_5047372660" evidence="3">
    <location>
        <begin position="40"/>
        <end position="839"/>
    </location>
</feature>
<feature type="compositionally biased region" description="Low complexity" evidence="1">
    <location>
        <begin position="731"/>
        <end position="789"/>
    </location>
</feature>
<feature type="signal peptide" evidence="3">
    <location>
        <begin position="1"/>
        <end position="39"/>
    </location>
</feature>
<gene>
    <name evidence="4" type="ORF">M3D15_00290</name>
</gene>
<accession>A0ABT2HTY3</accession>
<sequence length="839" mass="88221">MPTISQRGTRGRARVFALGFALATLIAAPVHLTASPALAGPDDSKYVATEGHVDSPKVFWNGTTFELKSEHGQPRPLEDTVNYLGKGYNAEGQTWLFTVPENEPALDFLGKAGTTWFQAPQIAGWGNQPIWSGFGADAGVPAEQFRDALFTLDIVKAEGPGQVEWFAWQESSSSATRVPERFFSTKGTQAQSQSLQPGTHTHNYTLFEKPGRYDITYRATARTKDGTIITSKDTSLAWQVGGARPGAVAAPAASAETPSSPSDYRFTIAPAPADKVDARDTANTAKLSLGTLELGPAVNGTAEVFIDGHHLTDLSVTNGHAEFVDFLGDDAAKFQLRFTPSSGSAAPTWTSAPIEYASGRPEVTTTGESDAELMAPVDSTTEADFPKLSYTPTRPATMTAGLKPGVGTDTFSVNVAIDDPKVFGFLDILHYEPGDERPSSTYTYWIPGGANVDARMEFASYMAGGKIVARFRPHPLIGAEITETVLSNAYKVGETTTTTATIKPRADDSGPAPTATPTPTPPSQDQCSDQVLLDHGHIDIASAVLDSSTLKMFVKDDTRIAASGSVDRDASDVAIVASDASKFTRDARQSGAAWDRVLAPIGQENYLLPMTQVNHLPWPGYSTERVDHSRLNGPLTLSLTNVRGPGDFAMFQADTFGGSPKEILGSRDGAPTTISIDSSTHAHAAWSFTKSGVYELDLKYTGKLKDGTALDSGVKTIRFAVGSAGKSELCASEATATPESPAATATTSPTPTDETPAGAPQPAEATPDSAQAAASASPHAGSTSASPHANVQSADARGHGTLASTGVDVFATLPIAGMLAVLALALTCAALHRGRRDEA</sequence>
<organism evidence="4 5">
    <name type="scientific">Pseudoclavibacter albus</name>
    <dbReference type="NCBI Taxonomy" id="272241"/>
    <lineage>
        <taxon>Bacteria</taxon>
        <taxon>Bacillati</taxon>
        <taxon>Actinomycetota</taxon>
        <taxon>Actinomycetes</taxon>
        <taxon>Micrococcales</taxon>
        <taxon>Microbacteriaceae</taxon>
        <taxon>Pseudoclavibacter</taxon>
    </lineage>
</organism>
<protein>
    <submittedName>
        <fullName evidence="4">Choice-of-anchor M domain-containing protein</fullName>
    </submittedName>
</protein>
<dbReference type="InterPro" id="IPR022435">
    <property type="entry name" value="Surface-anchored_actinobac"/>
</dbReference>
<evidence type="ECO:0000256" key="1">
    <source>
        <dbReference type="SAM" id="MobiDB-lite"/>
    </source>
</evidence>
<evidence type="ECO:0000313" key="4">
    <source>
        <dbReference type="EMBL" id="MCT2041787.1"/>
    </source>
</evidence>
<keyword evidence="3" id="KW-0732">Signal</keyword>
<dbReference type="NCBIfam" id="NF038134">
    <property type="entry name" value="choice_anch_M"/>
    <property type="match status" value="2"/>
</dbReference>
<name>A0ABT2HTY3_9MICO</name>
<keyword evidence="2" id="KW-0472">Membrane</keyword>
<keyword evidence="5" id="KW-1185">Reference proteome</keyword>
<dbReference type="NCBIfam" id="TIGR03769">
    <property type="entry name" value="P_ac_wall_RPT"/>
    <property type="match status" value="2"/>
</dbReference>
<evidence type="ECO:0000313" key="5">
    <source>
        <dbReference type="Proteomes" id="UP001525379"/>
    </source>
</evidence>
<keyword evidence="2" id="KW-1133">Transmembrane helix</keyword>
<proteinExistence type="predicted"/>
<dbReference type="EMBL" id="JALXSQ010000001">
    <property type="protein sequence ID" value="MCT2041787.1"/>
    <property type="molecule type" value="Genomic_DNA"/>
</dbReference>
<feature type="region of interest" description="Disordered" evidence="1">
    <location>
        <begin position="731"/>
        <end position="792"/>
    </location>
</feature>